<gene>
    <name evidence="1" type="ORF">ACAT0790_LOCUS44762</name>
</gene>
<accession>A0A7S1WHB4</accession>
<organism evidence="1">
    <name type="scientific">Alexandrium catenella</name>
    <name type="common">Red tide dinoflagellate</name>
    <name type="synonym">Gonyaulax catenella</name>
    <dbReference type="NCBI Taxonomy" id="2925"/>
    <lineage>
        <taxon>Eukaryota</taxon>
        <taxon>Sar</taxon>
        <taxon>Alveolata</taxon>
        <taxon>Dinophyceae</taxon>
        <taxon>Gonyaulacales</taxon>
        <taxon>Pyrocystaceae</taxon>
        <taxon>Alexandrium</taxon>
    </lineage>
</organism>
<proteinExistence type="predicted"/>
<dbReference type="EMBL" id="HBGE01074746">
    <property type="protein sequence ID" value="CAD9167994.1"/>
    <property type="molecule type" value="Transcribed_RNA"/>
</dbReference>
<evidence type="ECO:0000313" key="1">
    <source>
        <dbReference type="EMBL" id="CAD9167994.1"/>
    </source>
</evidence>
<protein>
    <submittedName>
        <fullName evidence="1">Uncharacterized protein</fullName>
    </submittedName>
</protein>
<sequence length="209" mass="22022">MIWLNQAGPVDGWIRDGGKEDPLFGFYALEGRPQPAYTNLFMMGLPPHISNRYIHEGEFAEGLANLGLTASAAPNSVCIRSNAVSKDLPVRWLAERPEYGLRFSHTVAFGDNPLGNDRPLALLPLPFVSVAPELSAEFPPELGDGGFHQVGGCEVGTAAVVDLLNIVLEAEGDGAAALRQLPSLCARAREGLADAASKVPAAPVVAAAL</sequence>
<dbReference type="AlphaFoldDB" id="A0A7S1WHB4"/>
<name>A0A7S1WHB4_ALECA</name>
<reference evidence="1" key="1">
    <citation type="submission" date="2021-01" db="EMBL/GenBank/DDBJ databases">
        <authorList>
            <person name="Corre E."/>
            <person name="Pelletier E."/>
            <person name="Niang G."/>
            <person name="Scheremetjew M."/>
            <person name="Finn R."/>
            <person name="Kale V."/>
            <person name="Holt S."/>
            <person name="Cochrane G."/>
            <person name="Meng A."/>
            <person name="Brown T."/>
            <person name="Cohen L."/>
        </authorList>
    </citation>
    <scope>NUCLEOTIDE SEQUENCE</scope>
    <source>
        <strain evidence="1">OF101</strain>
    </source>
</reference>